<proteinExistence type="inferred from homology"/>
<dbReference type="GO" id="GO:0005886">
    <property type="term" value="C:plasma membrane"/>
    <property type="evidence" value="ECO:0007669"/>
    <property type="project" value="UniProtKB-SubCell"/>
</dbReference>
<evidence type="ECO:0000256" key="4">
    <source>
        <dbReference type="ARBA" id="ARBA00022670"/>
    </source>
</evidence>
<dbReference type="RefSeq" id="WP_119324501.1">
    <property type="nucleotide sequence ID" value="NZ_AP025739.1"/>
</dbReference>
<evidence type="ECO:0000313" key="17">
    <source>
        <dbReference type="EMBL" id="BDI31996.1"/>
    </source>
</evidence>
<name>A0A402D4W3_9BACT</name>
<feature type="binding site" evidence="16">
    <location>
        <position position="71"/>
    </location>
    <ligand>
        <name>Zn(2+)</name>
        <dbReference type="ChEBI" id="CHEBI:29105"/>
        <note>catalytic</note>
    </ligand>
</feature>
<keyword evidence="7" id="KW-0677">Repeat</keyword>
<evidence type="ECO:0000256" key="13">
    <source>
        <dbReference type="ARBA" id="ARBA00023136"/>
    </source>
</evidence>
<keyword evidence="12" id="KW-0129">CBS domain</keyword>
<dbReference type="InterPro" id="IPR046342">
    <property type="entry name" value="CBS_dom_sf"/>
</dbReference>
<keyword evidence="3 14" id="KW-1003">Cell membrane</keyword>
<sequence>MAEERRTPAPGTNPTPGPAWAFKIATVAGIPIRVHFTFLLFLIWIAFGVRGGPDSLRVVYVLSVFLCVLLHELGHSIVALRYNIPVADITLYPIGGVARIEKRPTAKQELWIALAGPAVNVVIAALLWAALGFPGPDKIIPDLTSASSAAAVRKLIEQVMLTNVTLVLFNMIPAFPMDGGRVLRAILALNVGPQRATAMAAGIGQLIAIVAGLWAVLSGNWFYMFIALFVYIGAGQEAFVYSQAALLEGVSVAKAMMTDVRTLTVGSTLKEAADLLLATSQQDFPVLHGDSVEGVLTRDGLLRGLAAEGPGAYVAGVMARQFQIVAPGQSLAESLPELENGPLIVLDPANGNRLLGMVTAENVSEYFAVTRIVAARAQAQGSQGER</sequence>
<dbReference type="FunCoup" id="A0A402D4W3">
    <property type="interactions" value="18"/>
</dbReference>
<comment type="cofactor">
    <cofactor evidence="14 16">
        <name>Zn(2+)</name>
        <dbReference type="ChEBI" id="CHEBI:29105"/>
    </cofactor>
    <text evidence="14 16">Binds 1 zinc ion per subunit.</text>
</comment>
<evidence type="ECO:0000256" key="15">
    <source>
        <dbReference type="PIRSR" id="PIRSR006404-1"/>
    </source>
</evidence>
<organism evidence="17 18">
    <name type="scientific">Capsulimonas corticalis</name>
    <dbReference type="NCBI Taxonomy" id="2219043"/>
    <lineage>
        <taxon>Bacteria</taxon>
        <taxon>Bacillati</taxon>
        <taxon>Armatimonadota</taxon>
        <taxon>Armatimonadia</taxon>
        <taxon>Capsulimonadales</taxon>
        <taxon>Capsulimonadaceae</taxon>
        <taxon>Capsulimonas</taxon>
    </lineage>
</organism>
<evidence type="ECO:0000256" key="14">
    <source>
        <dbReference type="PIRNR" id="PIRNR006404"/>
    </source>
</evidence>
<keyword evidence="5 14" id="KW-0812">Transmembrane</keyword>
<comment type="subcellular location">
    <subcellularLocation>
        <location evidence="1 14">Cell membrane</location>
        <topology evidence="1 14">Multi-pass membrane protein</topology>
    </subcellularLocation>
</comment>
<feature type="binding site" evidence="16">
    <location>
        <position position="75"/>
    </location>
    <ligand>
        <name>Zn(2+)</name>
        <dbReference type="ChEBI" id="CHEBI:29105"/>
        <note>catalytic</note>
    </ligand>
</feature>
<evidence type="ECO:0000256" key="11">
    <source>
        <dbReference type="ARBA" id="ARBA00023049"/>
    </source>
</evidence>
<dbReference type="PROSITE" id="PS51371">
    <property type="entry name" value="CBS"/>
    <property type="match status" value="1"/>
</dbReference>
<evidence type="ECO:0000256" key="7">
    <source>
        <dbReference type="ARBA" id="ARBA00022737"/>
    </source>
</evidence>
<dbReference type="OrthoDB" id="9800627at2"/>
<dbReference type="PIRSF" id="PIRSF006404">
    <property type="entry name" value="UCP006404_Pept_M50_CBS"/>
    <property type="match status" value="1"/>
</dbReference>
<dbReference type="PANTHER" id="PTHR39188:SF3">
    <property type="entry name" value="STAGE IV SPORULATION PROTEIN FB"/>
    <property type="match status" value="1"/>
</dbReference>
<keyword evidence="6 14" id="KW-0479">Metal-binding</keyword>
<protein>
    <recommendedName>
        <fullName evidence="14">Zinc metalloprotease</fullName>
    </recommendedName>
</protein>
<dbReference type="GO" id="GO:0046872">
    <property type="term" value="F:metal ion binding"/>
    <property type="evidence" value="ECO:0007669"/>
    <property type="project" value="UniProtKB-UniRule"/>
</dbReference>
<dbReference type="SUPFAM" id="SSF54631">
    <property type="entry name" value="CBS-domain pair"/>
    <property type="match status" value="1"/>
</dbReference>
<feature type="transmembrane region" description="Helical" evidence="14">
    <location>
        <begin position="58"/>
        <end position="74"/>
    </location>
</feature>
<feature type="transmembrane region" description="Helical" evidence="14">
    <location>
        <begin position="222"/>
        <end position="247"/>
    </location>
</feature>
<evidence type="ECO:0000256" key="1">
    <source>
        <dbReference type="ARBA" id="ARBA00004651"/>
    </source>
</evidence>
<dbReference type="GO" id="GO:0006508">
    <property type="term" value="P:proteolysis"/>
    <property type="evidence" value="ECO:0007669"/>
    <property type="project" value="UniProtKB-KW"/>
</dbReference>
<evidence type="ECO:0000256" key="3">
    <source>
        <dbReference type="ARBA" id="ARBA00022475"/>
    </source>
</evidence>
<feature type="binding site" evidence="16">
    <location>
        <position position="178"/>
    </location>
    <ligand>
        <name>Zn(2+)</name>
        <dbReference type="ChEBI" id="CHEBI:29105"/>
        <note>catalytic</note>
    </ligand>
</feature>
<feature type="transmembrane region" description="Helical" evidence="14">
    <location>
        <begin position="196"/>
        <end position="216"/>
    </location>
</feature>
<keyword evidence="13 14" id="KW-0472">Membrane</keyword>
<comment type="similarity">
    <text evidence="2 14">Belongs to the peptidase M50B family.</text>
</comment>
<evidence type="ECO:0000256" key="5">
    <source>
        <dbReference type="ARBA" id="ARBA00022692"/>
    </source>
</evidence>
<dbReference type="CDD" id="cd06164">
    <property type="entry name" value="S2P-M50_SpoIVFB_CBS"/>
    <property type="match status" value="1"/>
</dbReference>
<reference evidence="17 18" key="1">
    <citation type="journal article" date="2019" name="Int. J. Syst. Evol. Microbiol.">
        <title>Capsulimonas corticalis gen. nov., sp. nov., an aerobic capsulated bacterium, of a novel bacterial order, Capsulimonadales ord. nov., of the class Armatimonadia of the phylum Armatimonadetes.</title>
        <authorList>
            <person name="Li J."/>
            <person name="Kudo C."/>
            <person name="Tonouchi A."/>
        </authorList>
    </citation>
    <scope>NUCLEOTIDE SEQUENCE [LARGE SCALE GENOMIC DNA]</scope>
    <source>
        <strain evidence="17 18">AX-7</strain>
    </source>
</reference>
<keyword evidence="18" id="KW-1185">Reference proteome</keyword>
<accession>A0A402D4W3</accession>
<keyword evidence="10 14" id="KW-1133">Transmembrane helix</keyword>
<dbReference type="Pfam" id="PF00571">
    <property type="entry name" value="CBS"/>
    <property type="match status" value="1"/>
</dbReference>
<keyword evidence="8 14" id="KW-0378">Hydrolase</keyword>
<evidence type="ECO:0000256" key="9">
    <source>
        <dbReference type="ARBA" id="ARBA00022833"/>
    </source>
</evidence>
<dbReference type="AlphaFoldDB" id="A0A402D4W3"/>
<evidence type="ECO:0000256" key="2">
    <source>
        <dbReference type="ARBA" id="ARBA00007931"/>
    </source>
</evidence>
<evidence type="ECO:0000256" key="8">
    <source>
        <dbReference type="ARBA" id="ARBA00022801"/>
    </source>
</evidence>
<dbReference type="InterPro" id="IPR000644">
    <property type="entry name" value="CBS_dom"/>
</dbReference>
<gene>
    <name evidence="17" type="ORF">CCAX7_40470</name>
</gene>
<dbReference type="InterPro" id="IPR008915">
    <property type="entry name" value="Peptidase_M50"/>
</dbReference>
<evidence type="ECO:0000313" key="18">
    <source>
        <dbReference type="Proteomes" id="UP000287394"/>
    </source>
</evidence>
<dbReference type="PANTHER" id="PTHR39188">
    <property type="entry name" value="MEMBRANE-ASSOCIATED ZINC METALLOPROTEASE M50B"/>
    <property type="match status" value="1"/>
</dbReference>
<keyword evidence="11 14" id="KW-0482">Metalloprotease</keyword>
<keyword evidence="4 14" id="KW-0645">Protease</keyword>
<dbReference type="KEGG" id="ccot:CCAX7_40470"/>
<dbReference type="Pfam" id="PF02163">
    <property type="entry name" value="Peptidase_M50"/>
    <property type="match status" value="1"/>
</dbReference>
<evidence type="ECO:0000256" key="10">
    <source>
        <dbReference type="ARBA" id="ARBA00022989"/>
    </source>
</evidence>
<dbReference type="Gene3D" id="3.10.580.10">
    <property type="entry name" value="CBS-domain"/>
    <property type="match status" value="1"/>
</dbReference>
<keyword evidence="9 14" id="KW-0862">Zinc</keyword>
<dbReference type="EMBL" id="AP025739">
    <property type="protein sequence ID" value="BDI31996.1"/>
    <property type="molecule type" value="Genomic_DNA"/>
</dbReference>
<dbReference type="Proteomes" id="UP000287394">
    <property type="component" value="Chromosome"/>
</dbReference>
<feature type="transmembrane region" description="Helical" evidence="14">
    <location>
        <begin position="110"/>
        <end position="135"/>
    </location>
</feature>
<evidence type="ECO:0000256" key="12">
    <source>
        <dbReference type="ARBA" id="ARBA00023122"/>
    </source>
</evidence>
<evidence type="ECO:0000256" key="6">
    <source>
        <dbReference type="ARBA" id="ARBA00022723"/>
    </source>
</evidence>
<dbReference type="GO" id="GO:0008237">
    <property type="term" value="F:metallopeptidase activity"/>
    <property type="evidence" value="ECO:0007669"/>
    <property type="project" value="UniProtKB-UniRule"/>
</dbReference>
<dbReference type="InterPro" id="IPR016483">
    <property type="entry name" value="UCP006404_Pept_M50_CBS"/>
</dbReference>
<feature type="active site" evidence="15">
    <location>
        <position position="72"/>
    </location>
</feature>
<feature type="transmembrane region" description="Helical" evidence="14">
    <location>
        <begin position="20"/>
        <end position="46"/>
    </location>
</feature>
<evidence type="ECO:0000256" key="16">
    <source>
        <dbReference type="PIRSR" id="PIRSR006404-2"/>
    </source>
</evidence>